<comment type="catalytic activity">
    <reaction evidence="6">
        <text>1D-myo-inositol 1,4-bisphosphate + H2O = 1D-myo-inositol 4-phosphate + phosphate</text>
        <dbReference type="Rhea" id="RHEA:15553"/>
        <dbReference type="ChEBI" id="CHEBI:15377"/>
        <dbReference type="ChEBI" id="CHEBI:43474"/>
        <dbReference type="ChEBI" id="CHEBI:58282"/>
        <dbReference type="ChEBI" id="CHEBI:58469"/>
        <dbReference type="EC" id="3.1.3.57"/>
    </reaction>
    <physiologicalReaction direction="left-to-right" evidence="6">
        <dbReference type="Rhea" id="RHEA:15554"/>
    </physiologicalReaction>
</comment>
<evidence type="ECO:0000256" key="2">
    <source>
        <dbReference type="ARBA" id="ARBA00022671"/>
    </source>
</evidence>
<proteinExistence type="inferred from homology"/>
<name>A0A834MII7_RHYFE</name>
<comment type="similarity">
    <text evidence="1">Belongs to the inositol monophosphatase superfamily.</text>
</comment>
<evidence type="ECO:0000256" key="4">
    <source>
        <dbReference type="ARBA" id="ARBA00022842"/>
    </source>
</evidence>
<dbReference type="InterPro" id="IPR050725">
    <property type="entry name" value="CysQ/Inositol_MonoPase"/>
</dbReference>
<dbReference type="GO" id="GO:0046854">
    <property type="term" value="P:phosphatidylinositol phosphate biosynthetic process"/>
    <property type="evidence" value="ECO:0007669"/>
    <property type="project" value="InterPro"/>
</dbReference>
<dbReference type="EC" id="3.1.3.57" evidence="7"/>
<dbReference type="SUPFAM" id="SSF56655">
    <property type="entry name" value="Carbohydrate phosphatase"/>
    <property type="match status" value="1"/>
</dbReference>
<keyword evidence="3 8" id="KW-0479">Metal-binding</keyword>
<dbReference type="PROSITE" id="PS00630">
    <property type="entry name" value="IMP_2"/>
    <property type="match status" value="1"/>
</dbReference>
<evidence type="ECO:0000256" key="8">
    <source>
        <dbReference type="PIRSR" id="PIRSR600760-2"/>
    </source>
</evidence>
<feature type="binding site" evidence="8">
    <location>
        <position position="156"/>
    </location>
    <ligand>
        <name>Mg(2+)</name>
        <dbReference type="ChEBI" id="CHEBI:18420"/>
        <label>1</label>
        <note>catalytic</note>
    </ligand>
</feature>
<dbReference type="GO" id="GO:0046872">
    <property type="term" value="F:metal ion binding"/>
    <property type="evidence" value="ECO:0007669"/>
    <property type="project" value="UniProtKB-KW"/>
</dbReference>
<dbReference type="InterPro" id="IPR000760">
    <property type="entry name" value="Inositol_monophosphatase-like"/>
</dbReference>
<dbReference type="AlphaFoldDB" id="A0A834MII7"/>
<evidence type="ECO:0000256" key="5">
    <source>
        <dbReference type="ARBA" id="ARBA00044465"/>
    </source>
</evidence>
<dbReference type="Gene3D" id="3.40.190.80">
    <property type="match status" value="1"/>
</dbReference>
<evidence type="ECO:0000256" key="6">
    <source>
        <dbReference type="ARBA" id="ARBA00044478"/>
    </source>
</evidence>
<feature type="binding site" evidence="8">
    <location>
        <position position="154"/>
    </location>
    <ligand>
        <name>Mg(2+)</name>
        <dbReference type="ChEBI" id="CHEBI:18420"/>
        <label>1</label>
        <note>catalytic</note>
    </ligand>
</feature>
<organism evidence="9 10">
    <name type="scientific">Rhynchophorus ferrugineus</name>
    <name type="common">Red palm weevil</name>
    <name type="synonym">Curculio ferrugineus</name>
    <dbReference type="NCBI Taxonomy" id="354439"/>
    <lineage>
        <taxon>Eukaryota</taxon>
        <taxon>Metazoa</taxon>
        <taxon>Ecdysozoa</taxon>
        <taxon>Arthropoda</taxon>
        <taxon>Hexapoda</taxon>
        <taxon>Insecta</taxon>
        <taxon>Pterygota</taxon>
        <taxon>Neoptera</taxon>
        <taxon>Endopterygota</taxon>
        <taxon>Coleoptera</taxon>
        <taxon>Polyphaga</taxon>
        <taxon>Cucujiformia</taxon>
        <taxon>Curculionidae</taxon>
        <taxon>Dryophthorinae</taxon>
        <taxon>Rhynchophorus</taxon>
    </lineage>
</organism>
<dbReference type="InterPro" id="IPR044897">
    <property type="entry name" value="INPP1_dom_1"/>
</dbReference>
<comment type="catalytic activity">
    <reaction evidence="5">
        <text>1D-myo-inositol 1,3,4-trisphosphate + H2O = 1D-myo-inositol 3,4-bisphosphate + phosphate</text>
        <dbReference type="Rhea" id="RHEA:70319"/>
        <dbReference type="ChEBI" id="CHEBI:15377"/>
        <dbReference type="ChEBI" id="CHEBI:43474"/>
        <dbReference type="ChEBI" id="CHEBI:58414"/>
        <dbReference type="ChEBI" id="CHEBI:83241"/>
    </reaction>
    <physiologicalReaction direction="left-to-right" evidence="5">
        <dbReference type="Rhea" id="RHEA:70320"/>
    </physiologicalReaction>
</comment>
<evidence type="ECO:0000256" key="1">
    <source>
        <dbReference type="ARBA" id="ARBA00009759"/>
    </source>
</evidence>
<dbReference type="PANTHER" id="PTHR43028">
    <property type="entry name" value="3'(2'),5'-BISPHOSPHATE NUCLEOTIDASE 1"/>
    <property type="match status" value="1"/>
</dbReference>
<dbReference type="PROSITE" id="PS00629">
    <property type="entry name" value="IMP_1"/>
    <property type="match status" value="1"/>
</dbReference>
<dbReference type="Proteomes" id="UP000625711">
    <property type="component" value="Unassembled WGS sequence"/>
</dbReference>
<keyword evidence="10" id="KW-1185">Reference proteome</keyword>
<evidence type="ECO:0000313" key="9">
    <source>
        <dbReference type="EMBL" id="KAF7279509.1"/>
    </source>
</evidence>
<dbReference type="InterPro" id="IPR020583">
    <property type="entry name" value="Inositol_monoP_metal-BS"/>
</dbReference>
<keyword evidence="2" id="KW-0452">Lithium</keyword>
<comment type="cofactor">
    <cofactor evidence="8">
        <name>Mg(2+)</name>
        <dbReference type="ChEBI" id="CHEBI:18420"/>
    </cofactor>
</comment>
<evidence type="ECO:0000256" key="7">
    <source>
        <dbReference type="ARBA" id="ARBA00044519"/>
    </source>
</evidence>
<dbReference type="OrthoDB" id="9977309at2759"/>
<evidence type="ECO:0000313" key="10">
    <source>
        <dbReference type="Proteomes" id="UP000625711"/>
    </source>
</evidence>
<accession>A0A834MII7</accession>
<dbReference type="Gene3D" id="4.10.460.10">
    <property type="entry name" value="Inositol Polyphosphate 1-phosphatase, domain 1"/>
    <property type="match status" value="1"/>
</dbReference>
<dbReference type="Pfam" id="PF00459">
    <property type="entry name" value="Inositol_P"/>
    <property type="match status" value="1"/>
</dbReference>
<protein>
    <recommendedName>
        <fullName evidence="7">inositol-1,4-bisphosphate 1-phosphatase</fullName>
        <ecNumber evidence="7">3.1.3.57</ecNumber>
    </recommendedName>
</protein>
<dbReference type="PANTHER" id="PTHR43028:SF3">
    <property type="entry name" value="INOSITOL POLYPHOSPHATE 1-PHOSPHATASE"/>
    <property type="match status" value="1"/>
</dbReference>
<dbReference type="InterPro" id="IPR020550">
    <property type="entry name" value="Inositol_monophosphatase_CS"/>
</dbReference>
<keyword evidence="4 8" id="KW-0460">Magnesium</keyword>
<dbReference type="EMBL" id="JAACXV010000358">
    <property type="protein sequence ID" value="KAF7279509.1"/>
    <property type="molecule type" value="Genomic_DNA"/>
</dbReference>
<dbReference type="Gene3D" id="3.30.540.10">
    <property type="entry name" value="Fructose-1,6-Bisphosphatase, subunit A, domain 1"/>
    <property type="match status" value="1"/>
</dbReference>
<dbReference type="GO" id="GO:0004441">
    <property type="term" value="F:inositol-1,4-bisphosphate 1-phosphatase activity"/>
    <property type="evidence" value="ECO:0007669"/>
    <property type="project" value="UniProtKB-EC"/>
</dbReference>
<reference evidence="9" key="1">
    <citation type="submission" date="2020-08" db="EMBL/GenBank/DDBJ databases">
        <title>Genome sequencing and assembly of the red palm weevil Rhynchophorus ferrugineus.</title>
        <authorList>
            <person name="Dias G.B."/>
            <person name="Bergman C.M."/>
            <person name="Manee M."/>
        </authorList>
    </citation>
    <scope>NUCLEOTIDE SEQUENCE</scope>
    <source>
        <strain evidence="9">AA-2017</strain>
        <tissue evidence="9">Whole larva</tissue>
    </source>
</reference>
<feature type="binding site" evidence="8">
    <location>
        <position position="78"/>
    </location>
    <ligand>
        <name>Mg(2+)</name>
        <dbReference type="ChEBI" id="CHEBI:18420"/>
        <label>1</label>
        <note>catalytic</note>
    </ligand>
</feature>
<feature type="binding site" evidence="8">
    <location>
        <position position="157"/>
    </location>
    <ligand>
        <name>Mg(2+)</name>
        <dbReference type="ChEBI" id="CHEBI:18420"/>
        <label>1</label>
        <note>catalytic</note>
    </ligand>
</feature>
<sequence length="362" mass="40575">MDLLKALIVVSEKAANIARTLRQNESLFSLLVEQKSDNEANPRFNEDFKTLADVLIQQMTRHDIGLQFPDLKQSIEGEESNHIVNKLGEEVDIEIKDSAEETARLLSKVMDGDVEAARVLADEVHRTVSIDEVDTKTPTFDFDVDLENIGIWIDPIDGTNEYVKADEDVTNGEFFLKGLKCVTVLIGAYDKRGVPIMGIINQPFYCKTDINKYQCHWGVCYQGREALLKASSIDEPNMEETHTLCVGISENPQYIQVLKDAGYNLTYPKGAGYKLLTVILGISDAYILSKPTTYMWDTCAPQAILRSLGGEIINMTDMVTKKKSNVIKYGRKGSTSTKNIDGIVAYRYKNVINKLVELNWTA</sequence>
<comment type="caution">
    <text evidence="9">The sequence shown here is derived from an EMBL/GenBank/DDBJ whole genome shotgun (WGS) entry which is preliminary data.</text>
</comment>
<feature type="binding site" evidence="8">
    <location>
        <position position="297"/>
    </location>
    <ligand>
        <name>Mg(2+)</name>
        <dbReference type="ChEBI" id="CHEBI:18420"/>
        <label>1</label>
        <note>catalytic</note>
    </ligand>
</feature>
<evidence type="ECO:0000256" key="3">
    <source>
        <dbReference type="ARBA" id="ARBA00022723"/>
    </source>
</evidence>
<gene>
    <name evidence="9" type="ORF">GWI33_007091</name>
</gene>